<feature type="compositionally biased region" description="Low complexity" evidence="1">
    <location>
        <begin position="741"/>
        <end position="756"/>
    </location>
</feature>
<gene>
    <name evidence="3" type="ORF">CHLNCDRAFT_54039</name>
</gene>
<evidence type="ECO:0000313" key="4">
    <source>
        <dbReference type="Proteomes" id="UP000008141"/>
    </source>
</evidence>
<keyword evidence="2" id="KW-0732">Signal</keyword>
<feature type="compositionally biased region" description="Polar residues" evidence="1">
    <location>
        <begin position="186"/>
        <end position="203"/>
    </location>
</feature>
<feature type="compositionally biased region" description="Low complexity" evidence="1">
    <location>
        <begin position="205"/>
        <end position="216"/>
    </location>
</feature>
<evidence type="ECO:0000313" key="3">
    <source>
        <dbReference type="EMBL" id="EFN53064.1"/>
    </source>
</evidence>
<feature type="region of interest" description="Disordered" evidence="1">
    <location>
        <begin position="529"/>
        <end position="616"/>
    </location>
</feature>
<accession>E1ZM85</accession>
<dbReference type="OrthoDB" id="515884at2759"/>
<feature type="compositionally biased region" description="Low complexity" evidence="1">
    <location>
        <begin position="934"/>
        <end position="952"/>
    </location>
</feature>
<proteinExistence type="predicted"/>
<feature type="compositionally biased region" description="Polar residues" evidence="1">
    <location>
        <begin position="571"/>
        <end position="582"/>
    </location>
</feature>
<feature type="chain" id="PRO_5003156439" description="PH domain-containing protein" evidence="2">
    <location>
        <begin position="27"/>
        <end position="1127"/>
    </location>
</feature>
<feature type="region of interest" description="Disordered" evidence="1">
    <location>
        <begin position="320"/>
        <end position="351"/>
    </location>
</feature>
<feature type="region of interest" description="Disordered" evidence="1">
    <location>
        <begin position="155"/>
        <end position="254"/>
    </location>
</feature>
<dbReference type="GeneID" id="17352567"/>
<dbReference type="OMA" id="QNEGTAN"/>
<evidence type="ECO:0000256" key="1">
    <source>
        <dbReference type="SAM" id="MobiDB-lite"/>
    </source>
</evidence>
<feature type="signal peptide" evidence="2">
    <location>
        <begin position="1"/>
        <end position="26"/>
    </location>
</feature>
<organism evidence="4">
    <name type="scientific">Chlorella variabilis</name>
    <name type="common">Green alga</name>
    <dbReference type="NCBI Taxonomy" id="554065"/>
    <lineage>
        <taxon>Eukaryota</taxon>
        <taxon>Viridiplantae</taxon>
        <taxon>Chlorophyta</taxon>
        <taxon>core chlorophytes</taxon>
        <taxon>Trebouxiophyceae</taxon>
        <taxon>Chlorellales</taxon>
        <taxon>Chlorellaceae</taxon>
        <taxon>Chlorella clade</taxon>
        <taxon>Chlorella</taxon>
    </lineage>
</organism>
<feature type="compositionally biased region" description="Low complexity" evidence="1">
    <location>
        <begin position="684"/>
        <end position="706"/>
    </location>
</feature>
<evidence type="ECO:0000256" key="2">
    <source>
        <dbReference type="SAM" id="SignalP"/>
    </source>
</evidence>
<dbReference type="InParanoid" id="E1ZM85"/>
<name>E1ZM85_CHLVA</name>
<feature type="region of interest" description="Disordered" evidence="1">
    <location>
        <begin position="684"/>
        <end position="968"/>
    </location>
</feature>
<feature type="compositionally biased region" description="Basic and acidic residues" evidence="1">
    <location>
        <begin position="594"/>
        <end position="608"/>
    </location>
</feature>
<feature type="compositionally biased region" description="Low complexity" evidence="1">
    <location>
        <begin position="529"/>
        <end position="539"/>
    </location>
</feature>
<reference evidence="3 4" key="1">
    <citation type="journal article" date="2010" name="Plant Cell">
        <title>The Chlorella variabilis NC64A genome reveals adaptation to photosymbiosis, coevolution with viruses, and cryptic sex.</title>
        <authorList>
            <person name="Blanc G."/>
            <person name="Duncan G."/>
            <person name="Agarkova I."/>
            <person name="Borodovsky M."/>
            <person name="Gurnon J."/>
            <person name="Kuo A."/>
            <person name="Lindquist E."/>
            <person name="Lucas S."/>
            <person name="Pangilinan J."/>
            <person name="Polle J."/>
            <person name="Salamov A."/>
            <person name="Terry A."/>
            <person name="Yamada T."/>
            <person name="Dunigan D.D."/>
            <person name="Grigoriev I.V."/>
            <person name="Claverie J.M."/>
            <person name="Van Etten J.L."/>
        </authorList>
    </citation>
    <scope>NUCLEOTIDE SEQUENCE [LARGE SCALE GENOMIC DNA]</scope>
    <source>
        <strain evidence="3 4">NC64A</strain>
    </source>
</reference>
<feature type="compositionally biased region" description="Low complexity" evidence="1">
    <location>
        <begin position="552"/>
        <end position="564"/>
    </location>
</feature>
<feature type="compositionally biased region" description="Low complexity" evidence="1">
    <location>
        <begin position="847"/>
        <end position="871"/>
    </location>
</feature>
<dbReference type="KEGG" id="cvr:CHLNCDRAFT_54039"/>
<dbReference type="AlphaFoldDB" id="E1ZM85"/>
<dbReference type="Proteomes" id="UP000008141">
    <property type="component" value="Unassembled WGS sequence"/>
</dbReference>
<feature type="compositionally biased region" description="Low complexity" evidence="1">
    <location>
        <begin position="887"/>
        <end position="926"/>
    </location>
</feature>
<protein>
    <recommendedName>
        <fullName evidence="5">PH domain-containing protein</fullName>
    </recommendedName>
</protein>
<feature type="compositionally biased region" description="Low complexity" evidence="1">
    <location>
        <begin position="326"/>
        <end position="343"/>
    </location>
</feature>
<dbReference type="EMBL" id="GL433853">
    <property type="protein sequence ID" value="EFN53064.1"/>
    <property type="molecule type" value="Genomic_DNA"/>
</dbReference>
<evidence type="ECO:0008006" key="5">
    <source>
        <dbReference type="Google" id="ProtNLM"/>
    </source>
</evidence>
<sequence>MWVIHSFMHSLIHSMLLLTNGSPTRSEHRVVMATAAPAGGAARWEQWRRPLPLGARSSVETGELLRAAVARAGRIRGDLAQLREEAFVAASCAPAAAAAAAGPPTDPYSLQMALPPTAGGGDHAPMMLPVMLMQQHSAPQFKVMPAVALGTPVHSGSGSGGFHPLLGAAGDSPGLPTGECRAAPKSSGTHQEEQLASQSSWSIPSGRSGRLQGQQQAAPPLRLASAADPDQPALLSPSADGGSRAAAVQHPDAARRSSFEDIIAALRAEASMQPDSQPGAAEELLLAGAAMHGSNSAALSYACSAAATRSSDRRGQRLEWAGRSTQQPQQRRSAARSQQHQQPLPTFDPSEVNAAKRYNEARMRAGGGPAAAPRSSAVPRLPLALLSRAGSGASSLQGSARLSGRENVHGQGEAIAAWAQQQQQRSTECGAMPSSSGAACGSARPAADEACGLNFLPLARDERSPLRSNATDGSSRLAAAVGGESASAASGASSLRSGQKESRVSLAALLAASPAASTRAAAAASNGSSSAAAAPSHSLPGPPQAAFSMGGAASEAPAAASSASSRKEGQQQRQAPTGSTPSIGRKRSGSEVGLSHEEEPASVKKRSPEVVSSSHRLLPCTGKPALAVAPDLARAQQAGMGATVAELFSDEQQQLQQQPQAVAEPPALPAVLLPVAAVVPAPAAAQPSRSTASQRSRGSAAQATSSNGYSSGRLVMPVVMQHSPMKQRRQQPAGEPPAPEPAAAAQPAPDRPMQQADVPAVAPPLRQRPPRPDAKPATAQPQQLQRQQPTEQARQHQQPGPLPQAKQQHGADVRTAAEVAADGGVQMVEKELPSESFWVARPKETTQQAQQAQHAKQQQVQHAQHVKQQAPQPSPQQPDPTSTSVLVGGAAVGSGSEQPRQPAAPQVAASAVLQPALAPEPQLPTAQSPPPPTNAAAAAAATPAATPRVAITPRRRMTSLEPPESGLRLRDDVHGKELLGCAPELVGMTGVALLDVMRQGCVVRKAWVKPNFKQGGSVRCVQLAPGGGGKAELLYPSGMFRKPLRVAVKRGVVNSPAWRIGAYLVLDTARGMLRLEPSTAAEYARWVLALNAAFVASGAAGGGEGGGSGGIMGPVGDMPWSPAILFG</sequence>
<feature type="compositionally biased region" description="Low complexity" evidence="1">
    <location>
        <begin position="776"/>
        <end position="799"/>
    </location>
</feature>
<dbReference type="RefSeq" id="XP_005845166.1">
    <property type="nucleotide sequence ID" value="XM_005845104.1"/>
</dbReference>
<keyword evidence="4" id="KW-1185">Reference proteome</keyword>